<dbReference type="GO" id="GO:0048188">
    <property type="term" value="C:Set1C/COMPASS complex"/>
    <property type="evidence" value="ECO:0007669"/>
    <property type="project" value="InterPro"/>
</dbReference>
<feature type="compositionally biased region" description="Acidic residues" evidence="7">
    <location>
        <begin position="524"/>
        <end position="534"/>
    </location>
</feature>
<dbReference type="PANTHER" id="PTHR46174">
    <property type="entry name" value="CXXC-TYPE ZINC FINGER PROTEIN 1"/>
    <property type="match status" value="1"/>
</dbReference>
<feature type="region of interest" description="Disordered" evidence="7">
    <location>
        <begin position="573"/>
        <end position="593"/>
    </location>
</feature>
<feature type="compositionally biased region" description="Low complexity" evidence="7">
    <location>
        <begin position="89"/>
        <end position="110"/>
    </location>
</feature>
<feature type="domain" description="PHD-type" evidence="8">
    <location>
        <begin position="359"/>
        <end position="408"/>
    </location>
</feature>
<feature type="region of interest" description="Disordered" evidence="7">
    <location>
        <begin position="79"/>
        <end position="176"/>
    </location>
</feature>
<accession>A0AAD5EB50</accession>
<feature type="compositionally biased region" description="Basic residues" evidence="7">
    <location>
        <begin position="450"/>
        <end position="478"/>
    </location>
</feature>
<evidence type="ECO:0000259" key="8">
    <source>
        <dbReference type="PROSITE" id="PS50016"/>
    </source>
</evidence>
<evidence type="ECO:0000256" key="5">
    <source>
        <dbReference type="ARBA" id="ARBA00023242"/>
    </source>
</evidence>
<evidence type="ECO:0000256" key="1">
    <source>
        <dbReference type="ARBA" id="ARBA00004123"/>
    </source>
</evidence>
<feature type="compositionally biased region" description="Polar residues" evidence="7">
    <location>
        <begin position="165"/>
        <end position="176"/>
    </location>
</feature>
<dbReference type="PROSITE" id="PS01359">
    <property type="entry name" value="ZF_PHD_1"/>
    <property type="match status" value="1"/>
</dbReference>
<evidence type="ECO:0000256" key="3">
    <source>
        <dbReference type="ARBA" id="ARBA00022771"/>
    </source>
</evidence>
<dbReference type="EMBL" id="MU620911">
    <property type="protein sequence ID" value="KAI8580671.1"/>
    <property type="molecule type" value="Genomic_DNA"/>
</dbReference>
<dbReference type="PANTHER" id="PTHR46174:SF1">
    <property type="entry name" value="CXXC-TYPE ZINC FINGER PROTEIN 1"/>
    <property type="match status" value="1"/>
</dbReference>
<feature type="region of interest" description="Disordered" evidence="7">
    <location>
        <begin position="450"/>
        <end position="480"/>
    </location>
</feature>
<keyword evidence="3 6" id="KW-0863">Zinc-finger</keyword>
<dbReference type="GO" id="GO:0045893">
    <property type="term" value="P:positive regulation of DNA-templated transcription"/>
    <property type="evidence" value="ECO:0007669"/>
    <property type="project" value="TreeGrafter"/>
</dbReference>
<dbReference type="InterPro" id="IPR019787">
    <property type="entry name" value="Znf_PHD-finger"/>
</dbReference>
<keyword evidence="2" id="KW-0479">Metal-binding</keyword>
<proteinExistence type="predicted"/>
<dbReference type="InterPro" id="IPR037869">
    <property type="entry name" value="Spp1/CFP1"/>
</dbReference>
<evidence type="ECO:0000256" key="6">
    <source>
        <dbReference type="PROSITE-ProRule" id="PRU00146"/>
    </source>
</evidence>
<sequence length="704" mass="78608">MEPALASSWADHQLISLSATAMVTKRSDTVHRSYASQMKPRTILGPRNWSDLSLDNSTELGKGQAFVDLDDLVNIKRGHVSSSDEDTPELSSPSSTSSVSSAYSSRQSPPVQHKPRTRPPSKRTPSAKVVENRENERGRSTRTTRSTTRRERRLSSDGHDDQTENDSGSSTCTSFATPNLTEFTSAQCPPPPRAQLFQTCDSLWNGKKSNDEPIDVQVIGKQLLQRLHEASQRILETNSSARTLPMSMRLRKGDGSNSAVGGSRNFFARTRVIDRVEQRQRAVEKIKRFLDFVTDEDLQCFQQLSEQVHQVDITTQYSCATCHKCYKNSRGLAYHLERCRGTRGQANMSDDEDDDPNAIIRCICARPTDSTGSMVQCDRCEIWLHMDCIGQSEDALDDQYFCPRCAGQYHSPSPDAFLHQSSGSGGGKSVDLLVQARNLELAKCHNNKVKKHQARLNKQQRSRSSRHLANRQQHHYHHSAAGLTRKTLVNWRQEAVRKDQLLQQKALQRVLNLSRSASRSSMDADSDFADDDDTMSYMSAQDDQDWQSNQFNIEDEAKTSFVSESWSDEPPSLLFDQGSLGSSPMDEDSGLDLSTSSSQMVTQLPSDCHVEHLFDMDGSMDDNTIRIHGEWNGSDNAIISPYLFPHLSHKLSEHVFEAFSTLPSTPQDEAIDLWLSTGGGGDVVAGVDMDQELDGKGRCVIQKI</sequence>
<dbReference type="AlphaFoldDB" id="A0AAD5EB50"/>
<dbReference type="GeneID" id="75913648"/>
<dbReference type="InterPro" id="IPR011011">
    <property type="entry name" value="Znf_FYVE_PHD"/>
</dbReference>
<keyword evidence="4" id="KW-0862">Zinc</keyword>
<feature type="compositionally biased region" description="Basic and acidic residues" evidence="7">
    <location>
        <begin position="153"/>
        <end position="162"/>
    </location>
</feature>
<reference evidence="9" key="1">
    <citation type="submission" date="2021-06" db="EMBL/GenBank/DDBJ databases">
        <authorList>
            <consortium name="DOE Joint Genome Institute"/>
            <person name="Mondo S.J."/>
            <person name="Amses K.R."/>
            <person name="Simmons D.R."/>
            <person name="Longcore J.E."/>
            <person name="Seto K."/>
            <person name="Alves G.H."/>
            <person name="Bonds A.E."/>
            <person name="Quandt C.A."/>
            <person name="Davis W.J."/>
            <person name="Chang Y."/>
            <person name="Letcher P.M."/>
            <person name="Powell M.J."/>
            <person name="Kuo A."/>
            <person name="Labutti K."/>
            <person name="Pangilinan J."/>
            <person name="Andreopoulos W."/>
            <person name="Tritt A."/>
            <person name="Riley R."/>
            <person name="Hundley H."/>
            <person name="Johnson J."/>
            <person name="Lipzen A."/>
            <person name="Barry K."/>
            <person name="Berbee M.L."/>
            <person name="Buchler N.E."/>
            <person name="Grigoriev I.V."/>
            <person name="Spatafora J.W."/>
            <person name="Stajich J.E."/>
            <person name="James T.Y."/>
        </authorList>
    </citation>
    <scope>NUCLEOTIDE SEQUENCE</scope>
    <source>
        <strain evidence="9">AG</strain>
    </source>
</reference>
<dbReference type="InterPro" id="IPR013083">
    <property type="entry name" value="Znf_RING/FYVE/PHD"/>
</dbReference>
<evidence type="ECO:0000313" key="9">
    <source>
        <dbReference type="EMBL" id="KAI8580671.1"/>
    </source>
</evidence>
<keyword evidence="10" id="KW-1185">Reference proteome</keyword>
<dbReference type="PROSITE" id="PS50016">
    <property type="entry name" value="ZF_PHD_2"/>
    <property type="match status" value="1"/>
</dbReference>
<dbReference type="RefSeq" id="XP_051445675.1">
    <property type="nucleotide sequence ID" value="XM_051588303.1"/>
</dbReference>
<name>A0AAD5EB50_UMBRA</name>
<feature type="compositionally biased region" description="Basic and acidic residues" evidence="7">
    <location>
        <begin position="130"/>
        <end position="139"/>
    </location>
</feature>
<dbReference type="SUPFAM" id="SSF57903">
    <property type="entry name" value="FYVE/PHD zinc finger"/>
    <property type="match status" value="1"/>
</dbReference>
<dbReference type="InterPro" id="IPR019786">
    <property type="entry name" value="Zinc_finger_PHD-type_CS"/>
</dbReference>
<reference evidence="9" key="2">
    <citation type="journal article" date="2022" name="Proc. Natl. Acad. Sci. U.S.A.">
        <title>Diploid-dominant life cycles characterize the early evolution of Fungi.</title>
        <authorList>
            <person name="Amses K.R."/>
            <person name="Simmons D.R."/>
            <person name="Longcore J.E."/>
            <person name="Mondo S.J."/>
            <person name="Seto K."/>
            <person name="Jeronimo G.H."/>
            <person name="Bonds A.E."/>
            <person name="Quandt C.A."/>
            <person name="Davis W.J."/>
            <person name="Chang Y."/>
            <person name="Federici B.A."/>
            <person name="Kuo A."/>
            <person name="LaButti K."/>
            <person name="Pangilinan J."/>
            <person name="Andreopoulos W."/>
            <person name="Tritt A."/>
            <person name="Riley R."/>
            <person name="Hundley H."/>
            <person name="Johnson J."/>
            <person name="Lipzen A."/>
            <person name="Barry K."/>
            <person name="Lang B.F."/>
            <person name="Cuomo C.A."/>
            <person name="Buchler N.E."/>
            <person name="Grigoriev I.V."/>
            <person name="Spatafora J.W."/>
            <person name="Stajich J.E."/>
            <person name="James T.Y."/>
        </authorList>
    </citation>
    <scope>NUCLEOTIDE SEQUENCE</scope>
    <source>
        <strain evidence="9">AG</strain>
    </source>
</reference>
<feature type="compositionally biased region" description="Low complexity" evidence="7">
    <location>
        <begin position="514"/>
        <end position="523"/>
    </location>
</feature>
<evidence type="ECO:0000256" key="4">
    <source>
        <dbReference type="ARBA" id="ARBA00022833"/>
    </source>
</evidence>
<evidence type="ECO:0000256" key="2">
    <source>
        <dbReference type="ARBA" id="ARBA00022723"/>
    </source>
</evidence>
<evidence type="ECO:0000256" key="7">
    <source>
        <dbReference type="SAM" id="MobiDB-lite"/>
    </source>
</evidence>
<dbReference type="InterPro" id="IPR001965">
    <property type="entry name" value="Znf_PHD"/>
</dbReference>
<feature type="region of interest" description="Disordered" evidence="7">
    <location>
        <begin position="513"/>
        <end position="536"/>
    </location>
</feature>
<dbReference type="SMART" id="SM00249">
    <property type="entry name" value="PHD"/>
    <property type="match status" value="1"/>
</dbReference>
<dbReference type="GO" id="GO:0008270">
    <property type="term" value="F:zinc ion binding"/>
    <property type="evidence" value="ECO:0007669"/>
    <property type="project" value="UniProtKB-KW"/>
</dbReference>
<evidence type="ECO:0000313" key="10">
    <source>
        <dbReference type="Proteomes" id="UP001206595"/>
    </source>
</evidence>
<dbReference type="Pfam" id="PF20826">
    <property type="entry name" value="PHD_5"/>
    <property type="match status" value="1"/>
</dbReference>
<protein>
    <recommendedName>
        <fullName evidence="8">PHD-type domain-containing protein</fullName>
    </recommendedName>
</protein>
<keyword evidence="5" id="KW-0539">Nucleus</keyword>
<comment type="subcellular location">
    <subcellularLocation>
        <location evidence="1">Nucleus</location>
    </subcellularLocation>
</comment>
<organism evidence="9 10">
    <name type="scientific">Umbelopsis ramanniana AG</name>
    <dbReference type="NCBI Taxonomy" id="1314678"/>
    <lineage>
        <taxon>Eukaryota</taxon>
        <taxon>Fungi</taxon>
        <taxon>Fungi incertae sedis</taxon>
        <taxon>Mucoromycota</taxon>
        <taxon>Mucoromycotina</taxon>
        <taxon>Umbelopsidomycetes</taxon>
        <taxon>Umbelopsidales</taxon>
        <taxon>Umbelopsidaceae</taxon>
        <taxon>Umbelopsis</taxon>
    </lineage>
</organism>
<gene>
    <name evidence="9" type="ORF">K450DRAFT_236709</name>
</gene>
<dbReference type="Proteomes" id="UP001206595">
    <property type="component" value="Unassembled WGS sequence"/>
</dbReference>
<dbReference type="Gene3D" id="3.30.40.10">
    <property type="entry name" value="Zinc/RING finger domain, C3HC4 (zinc finger)"/>
    <property type="match status" value="1"/>
</dbReference>
<comment type="caution">
    <text evidence="9">The sequence shown here is derived from an EMBL/GenBank/DDBJ whole genome shotgun (WGS) entry which is preliminary data.</text>
</comment>